<dbReference type="GO" id="GO:0016787">
    <property type="term" value="F:hydrolase activity"/>
    <property type="evidence" value="ECO:0007669"/>
    <property type="project" value="UniProtKB-KW"/>
</dbReference>
<dbReference type="EC" id="3.1.-.-" evidence="3"/>
<dbReference type="EMBL" id="JBHSWI010000001">
    <property type="protein sequence ID" value="MFC6644623.1"/>
    <property type="molecule type" value="Genomic_DNA"/>
</dbReference>
<feature type="chain" id="PRO_5045418144" evidence="1">
    <location>
        <begin position="22"/>
        <end position="430"/>
    </location>
</feature>
<dbReference type="RefSeq" id="WP_263372548.1">
    <property type="nucleotide sequence ID" value="NZ_JAGSYD010000005.1"/>
</dbReference>
<sequence length="430" mass="46949">MHRRIAAAIATAGLVAASLSAQEKPFYLHDGDRVVFYGDSITDQRMYTMIIETYAMTRYPGMTVEYTNSGWGGDRVSGGGGGPIDTRLQRDVVAYKPNVVTIMLGMNDAGYKAPTEELDKTYFDGMKYIVNTLRKDLPGVRLTAIQPSPYDNVTRPPAFPIQNNYIYNNALVAYGRWIANYGAANGITVADANTDFVKMLQKAFAKDPDTASKILPDHIHPSFGGHLMLAGQVLRAWDARPTVAAVTIDVKGSKASVKESEHTKISALDASNGVKWTELDDALPLPFTQWQSMWGGGPTVSLVVESSDLMTLLNEEPMAVKGLKPGVYALRIDGKQISTFSDVELANGVNLAPIVTPMSDQAFDVYQAVAQHNDLHFDRFRHVQVALDSDKFAEQSAASQAMDTLEAAVVKKARELAKPKSHTFELVPVS</sequence>
<evidence type="ECO:0000256" key="1">
    <source>
        <dbReference type="SAM" id="SignalP"/>
    </source>
</evidence>
<evidence type="ECO:0000259" key="2">
    <source>
        <dbReference type="Pfam" id="PF13472"/>
    </source>
</evidence>
<keyword evidence="4" id="KW-1185">Reference proteome</keyword>
<keyword evidence="3" id="KW-0378">Hydrolase</keyword>
<dbReference type="SUPFAM" id="SSF52266">
    <property type="entry name" value="SGNH hydrolase"/>
    <property type="match status" value="1"/>
</dbReference>
<feature type="signal peptide" evidence="1">
    <location>
        <begin position="1"/>
        <end position="21"/>
    </location>
</feature>
<comment type="caution">
    <text evidence="3">The sequence shown here is derived from an EMBL/GenBank/DDBJ whole genome shotgun (WGS) entry which is preliminary data.</text>
</comment>
<organism evidence="3 4">
    <name type="scientific">Granulicella cerasi</name>
    <dbReference type="NCBI Taxonomy" id="741063"/>
    <lineage>
        <taxon>Bacteria</taxon>
        <taxon>Pseudomonadati</taxon>
        <taxon>Acidobacteriota</taxon>
        <taxon>Terriglobia</taxon>
        <taxon>Terriglobales</taxon>
        <taxon>Acidobacteriaceae</taxon>
        <taxon>Granulicella</taxon>
    </lineage>
</organism>
<dbReference type="Pfam" id="PF13472">
    <property type="entry name" value="Lipase_GDSL_2"/>
    <property type="match status" value="1"/>
</dbReference>
<evidence type="ECO:0000313" key="3">
    <source>
        <dbReference type="EMBL" id="MFC6644623.1"/>
    </source>
</evidence>
<dbReference type="InterPro" id="IPR036514">
    <property type="entry name" value="SGNH_hydro_sf"/>
</dbReference>
<dbReference type="Gene3D" id="3.40.50.1110">
    <property type="entry name" value="SGNH hydrolase"/>
    <property type="match status" value="1"/>
</dbReference>
<keyword evidence="1" id="KW-0732">Signal</keyword>
<gene>
    <name evidence="3" type="ORF">ACFQBQ_03255</name>
</gene>
<dbReference type="Proteomes" id="UP001596391">
    <property type="component" value="Unassembled WGS sequence"/>
</dbReference>
<dbReference type="CDD" id="cd01834">
    <property type="entry name" value="SGNH_hydrolase_like_2"/>
    <property type="match status" value="1"/>
</dbReference>
<dbReference type="PANTHER" id="PTHR30383">
    <property type="entry name" value="THIOESTERASE 1/PROTEASE 1/LYSOPHOSPHOLIPASE L1"/>
    <property type="match status" value="1"/>
</dbReference>
<proteinExistence type="predicted"/>
<dbReference type="InterPro" id="IPR013830">
    <property type="entry name" value="SGNH_hydro"/>
</dbReference>
<name>A0ABW1Z6X2_9BACT</name>
<protein>
    <submittedName>
        <fullName evidence="3">SGNH/GDSL hydrolase family protein</fullName>
        <ecNumber evidence="3">3.1.-.-</ecNumber>
    </submittedName>
</protein>
<dbReference type="InterPro" id="IPR051532">
    <property type="entry name" value="Ester_Hydrolysis_Enzymes"/>
</dbReference>
<reference evidence="4" key="1">
    <citation type="journal article" date="2019" name="Int. J. Syst. Evol. Microbiol.">
        <title>The Global Catalogue of Microorganisms (GCM) 10K type strain sequencing project: providing services to taxonomists for standard genome sequencing and annotation.</title>
        <authorList>
            <consortium name="The Broad Institute Genomics Platform"/>
            <consortium name="The Broad Institute Genome Sequencing Center for Infectious Disease"/>
            <person name="Wu L."/>
            <person name="Ma J."/>
        </authorList>
    </citation>
    <scope>NUCLEOTIDE SEQUENCE [LARGE SCALE GENOMIC DNA]</scope>
    <source>
        <strain evidence="4">CGMCC 1.16026</strain>
    </source>
</reference>
<dbReference type="PANTHER" id="PTHR30383:SF5">
    <property type="entry name" value="SGNH HYDROLASE-TYPE ESTERASE DOMAIN-CONTAINING PROTEIN"/>
    <property type="match status" value="1"/>
</dbReference>
<accession>A0ABW1Z6X2</accession>
<evidence type="ECO:0000313" key="4">
    <source>
        <dbReference type="Proteomes" id="UP001596391"/>
    </source>
</evidence>
<feature type="domain" description="SGNH hydrolase-type esterase" evidence="2">
    <location>
        <begin position="36"/>
        <end position="226"/>
    </location>
</feature>